<feature type="active site" evidence="4">
    <location>
        <position position="37"/>
    </location>
</feature>
<name>A0A8J7FPP7_9CYAN</name>
<dbReference type="Proteomes" id="UP000620559">
    <property type="component" value="Unassembled WGS sequence"/>
</dbReference>
<organism evidence="6 7">
    <name type="scientific">Plectonema cf. radiosum LEGE 06105</name>
    <dbReference type="NCBI Taxonomy" id="945769"/>
    <lineage>
        <taxon>Bacteria</taxon>
        <taxon>Bacillati</taxon>
        <taxon>Cyanobacteriota</taxon>
        <taxon>Cyanophyceae</taxon>
        <taxon>Oscillatoriophycideae</taxon>
        <taxon>Oscillatoriales</taxon>
        <taxon>Microcoleaceae</taxon>
        <taxon>Plectonema</taxon>
    </lineage>
</organism>
<dbReference type="PRINTS" id="PR01011">
    <property type="entry name" value="GLUTPROXDASE"/>
</dbReference>
<dbReference type="InterPro" id="IPR036249">
    <property type="entry name" value="Thioredoxin-like_sf"/>
</dbReference>
<keyword evidence="2 5" id="KW-0575">Peroxidase</keyword>
<dbReference type="CDD" id="cd00340">
    <property type="entry name" value="GSH_Peroxidase"/>
    <property type="match status" value="1"/>
</dbReference>
<dbReference type="AlphaFoldDB" id="A0A8J7FPP7"/>
<accession>A0A8J7FPP7</accession>
<comment type="similarity">
    <text evidence="1 5">Belongs to the glutathione peroxidase family.</text>
</comment>
<protein>
    <recommendedName>
        <fullName evidence="5">Glutathione peroxidase</fullName>
    </recommendedName>
</protein>
<keyword evidence="3 5" id="KW-0560">Oxidoreductase</keyword>
<evidence type="ECO:0000313" key="7">
    <source>
        <dbReference type="Proteomes" id="UP000620559"/>
    </source>
</evidence>
<dbReference type="PROSITE" id="PS51355">
    <property type="entry name" value="GLUTATHIONE_PEROXID_3"/>
    <property type="match status" value="1"/>
</dbReference>
<dbReference type="PIRSF" id="PIRSF000303">
    <property type="entry name" value="Glutathion_perox"/>
    <property type="match status" value="1"/>
</dbReference>
<dbReference type="Pfam" id="PF00255">
    <property type="entry name" value="GSHPx"/>
    <property type="match status" value="1"/>
</dbReference>
<dbReference type="PROSITE" id="PS00460">
    <property type="entry name" value="GLUTATHIONE_PEROXID_1"/>
    <property type="match status" value="1"/>
</dbReference>
<comment type="caution">
    <text evidence="6">The sequence shown here is derived from an EMBL/GenBank/DDBJ whole genome shotgun (WGS) entry which is preliminary data.</text>
</comment>
<dbReference type="GO" id="GO:0004601">
    <property type="term" value="F:peroxidase activity"/>
    <property type="evidence" value="ECO:0007669"/>
    <property type="project" value="UniProtKB-KW"/>
</dbReference>
<dbReference type="Gene3D" id="3.40.30.10">
    <property type="entry name" value="Glutaredoxin"/>
    <property type="match status" value="1"/>
</dbReference>
<evidence type="ECO:0000256" key="2">
    <source>
        <dbReference type="ARBA" id="ARBA00022559"/>
    </source>
</evidence>
<dbReference type="InterPro" id="IPR000889">
    <property type="entry name" value="Glutathione_peroxidase"/>
</dbReference>
<evidence type="ECO:0000256" key="1">
    <source>
        <dbReference type="ARBA" id="ARBA00006926"/>
    </source>
</evidence>
<reference evidence="6" key="1">
    <citation type="submission" date="2020-10" db="EMBL/GenBank/DDBJ databases">
        <authorList>
            <person name="Castelo-Branco R."/>
            <person name="Eusebio N."/>
            <person name="Adriana R."/>
            <person name="Vieira A."/>
            <person name="Brugerolle De Fraissinette N."/>
            <person name="Rezende De Castro R."/>
            <person name="Schneider M.P."/>
            <person name="Vasconcelos V."/>
            <person name="Leao P.N."/>
        </authorList>
    </citation>
    <scope>NUCLEOTIDE SEQUENCE</scope>
    <source>
        <strain evidence="6">LEGE 06105</strain>
    </source>
</reference>
<sequence length="161" mass="18180">MNNTISDVVVKTMDGKDKKLGEYIGKVLLIVNVASYCGYTPQYVGLEKLYQNYKQAGLRILGFPCNDFGEQEPGSNEEIVDFCTRNYGVTFELFDKLHAKGEEQHPLYARLTTSIEPKGPIAWNFEKFLINQHGEVVARFKSSVKPNSPELISAIERELAQ</sequence>
<dbReference type="SUPFAM" id="SSF52833">
    <property type="entry name" value="Thioredoxin-like"/>
    <property type="match status" value="1"/>
</dbReference>
<evidence type="ECO:0000256" key="5">
    <source>
        <dbReference type="RuleBase" id="RU000499"/>
    </source>
</evidence>
<keyword evidence="7" id="KW-1185">Reference proteome</keyword>
<evidence type="ECO:0000313" key="6">
    <source>
        <dbReference type="EMBL" id="MBE9216881.1"/>
    </source>
</evidence>
<dbReference type="FunFam" id="3.40.30.10:FF:000010">
    <property type="entry name" value="Glutathione peroxidase"/>
    <property type="match status" value="1"/>
</dbReference>
<gene>
    <name evidence="6" type="ORF">IQ247_30245</name>
</gene>
<proteinExistence type="inferred from homology"/>
<dbReference type="PANTHER" id="PTHR11592">
    <property type="entry name" value="GLUTATHIONE PEROXIDASE"/>
    <property type="match status" value="1"/>
</dbReference>
<evidence type="ECO:0000256" key="3">
    <source>
        <dbReference type="ARBA" id="ARBA00023002"/>
    </source>
</evidence>
<dbReference type="PANTHER" id="PTHR11592:SF78">
    <property type="entry name" value="GLUTATHIONE PEROXIDASE"/>
    <property type="match status" value="1"/>
</dbReference>
<dbReference type="InterPro" id="IPR029759">
    <property type="entry name" value="GPX_AS"/>
</dbReference>
<dbReference type="GO" id="GO:0034599">
    <property type="term" value="P:cellular response to oxidative stress"/>
    <property type="evidence" value="ECO:0007669"/>
    <property type="project" value="TreeGrafter"/>
</dbReference>
<dbReference type="RefSeq" id="WP_193925728.1">
    <property type="nucleotide sequence ID" value="NZ_JADEWL010000217.1"/>
</dbReference>
<evidence type="ECO:0000256" key="4">
    <source>
        <dbReference type="PIRSR" id="PIRSR000303-1"/>
    </source>
</evidence>
<dbReference type="EMBL" id="JADEWL010000217">
    <property type="protein sequence ID" value="MBE9216881.1"/>
    <property type="molecule type" value="Genomic_DNA"/>
</dbReference>